<evidence type="ECO:0000256" key="4">
    <source>
        <dbReference type="PIRSR" id="PIRSR000303-1"/>
    </source>
</evidence>
<reference evidence="6 7" key="1">
    <citation type="submission" date="2017-09" db="EMBL/GenBank/DDBJ databases">
        <authorList>
            <person name="Zhang H."/>
            <person name="Hu S."/>
            <person name="Xu J."/>
            <person name="He Z."/>
        </authorList>
    </citation>
    <scope>NUCLEOTIDE SEQUENCE [LARGE SCALE GENOMIC DNA]</scope>
    <source>
        <strain evidence="6 7">TXX3120</strain>
    </source>
</reference>
<dbReference type="PROSITE" id="PS51355">
    <property type="entry name" value="GLUTATHIONE_PEROXID_3"/>
    <property type="match status" value="1"/>
</dbReference>
<dbReference type="SUPFAM" id="SSF52833">
    <property type="entry name" value="Thioredoxin-like"/>
    <property type="match status" value="1"/>
</dbReference>
<evidence type="ECO:0000256" key="2">
    <source>
        <dbReference type="ARBA" id="ARBA00022559"/>
    </source>
</evidence>
<gene>
    <name evidence="6" type="ORF">CNQ36_14950</name>
</gene>
<dbReference type="Gene3D" id="3.40.30.10">
    <property type="entry name" value="Glutaredoxin"/>
    <property type="match status" value="1"/>
</dbReference>
<evidence type="ECO:0000256" key="1">
    <source>
        <dbReference type="ARBA" id="ARBA00006926"/>
    </source>
</evidence>
<dbReference type="Proteomes" id="UP000282170">
    <property type="component" value="Chromosome"/>
</dbReference>
<evidence type="ECO:0000313" key="6">
    <source>
        <dbReference type="EMBL" id="AYL36610.1"/>
    </source>
</evidence>
<evidence type="ECO:0000256" key="5">
    <source>
        <dbReference type="RuleBase" id="RU000499"/>
    </source>
</evidence>
<comment type="similarity">
    <text evidence="1 5">Belongs to the glutathione peroxidase family.</text>
</comment>
<dbReference type="Pfam" id="PF00255">
    <property type="entry name" value="GSHPx"/>
    <property type="match status" value="1"/>
</dbReference>
<dbReference type="AlphaFoldDB" id="A0A494UQ19"/>
<dbReference type="RefSeq" id="WP_121546386.1">
    <property type="nucleotide sequence ID" value="NZ_CP023407.1"/>
</dbReference>
<dbReference type="KEGG" id="sfug:CNQ36_14950"/>
<keyword evidence="7" id="KW-1185">Reference proteome</keyword>
<dbReference type="FunFam" id="3.40.30.10:FF:000010">
    <property type="entry name" value="Glutathione peroxidase"/>
    <property type="match status" value="1"/>
</dbReference>
<dbReference type="EMBL" id="CP023407">
    <property type="protein sequence ID" value="AYL36610.1"/>
    <property type="molecule type" value="Genomic_DNA"/>
</dbReference>
<dbReference type="InterPro" id="IPR036249">
    <property type="entry name" value="Thioredoxin-like_sf"/>
</dbReference>
<dbReference type="PANTHER" id="PTHR11592">
    <property type="entry name" value="GLUTATHIONE PEROXIDASE"/>
    <property type="match status" value="1"/>
</dbReference>
<evidence type="ECO:0000313" key="7">
    <source>
        <dbReference type="Proteomes" id="UP000282170"/>
    </source>
</evidence>
<name>A0A494UQ19_9ACTN</name>
<dbReference type="InterPro" id="IPR000889">
    <property type="entry name" value="Glutathione_peroxidase"/>
</dbReference>
<dbReference type="GO" id="GO:0034599">
    <property type="term" value="P:cellular response to oxidative stress"/>
    <property type="evidence" value="ECO:0007669"/>
    <property type="project" value="TreeGrafter"/>
</dbReference>
<dbReference type="InterPro" id="IPR029759">
    <property type="entry name" value="GPX_AS"/>
</dbReference>
<dbReference type="GeneID" id="93884122"/>
<dbReference type="PRINTS" id="PR01011">
    <property type="entry name" value="GLUTPROXDASE"/>
</dbReference>
<dbReference type="PIRSF" id="PIRSF000303">
    <property type="entry name" value="Glutathion_perox"/>
    <property type="match status" value="1"/>
</dbReference>
<protein>
    <recommendedName>
        <fullName evidence="5">Glutathione peroxidase</fullName>
    </recommendedName>
</protein>
<dbReference type="PANTHER" id="PTHR11592:SF40">
    <property type="entry name" value="THIOREDOXIN_GLUTATHIONE PEROXIDASE BTUE"/>
    <property type="match status" value="1"/>
</dbReference>
<dbReference type="PROSITE" id="PS00460">
    <property type="entry name" value="GLUTATHIONE_PEROXID_1"/>
    <property type="match status" value="1"/>
</dbReference>
<dbReference type="GO" id="GO:0004601">
    <property type="term" value="F:peroxidase activity"/>
    <property type="evidence" value="ECO:0007669"/>
    <property type="project" value="UniProtKB-KW"/>
</dbReference>
<feature type="active site" evidence="4">
    <location>
        <position position="43"/>
    </location>
</feature>
<organism evidence="6 7">
    <name type="scientific">Streptomyces fungicidicus</name>
    <dbReference type="NCBI Taxonomy" id="68203"/>
    <lineage>
        <taxon>Bacteria</taxon>
        <taxon>Bacillati</taxon>
        <taxon>Actinomycetota</taxon>
        <taxon>Actinomycetes</taxon>
        <taxon>Kitasatosporales</taxon>
        <taxon>Streptomycetaceae</taxon>
        <taxon>Streptomyces</taxon>
    </lineage>
</organism>
<accession>A0A494UQ19</accession>
<keyword evidence="3 5" id="KW-0560">Oxidoreductase</keyword>
<evidence type="ECO:0000256" key="3">
    <source>
        <dbReference type="ARBA" id="ARBA00023002"/>
    </source>
</evidence>
<proteinExistence type="inferred from homology"/>
<sequence>MTTAENNGASPLDVEIGALTGGPAGLDQYAGRAVLVVNVASKCGLTPQYTGLERLHERYAERGFTVLGVPCNQFLGQEPGDASEIAEFCSATYGVTFPMTEKVEVNGDGRHALYERLTGFADAEGHSGDIRWNFEKFLIGRDGAVVARFSPQTEPESAEVVAAVERALA</sequence>
<dbReference type="CDD" id="cd00340">
    <property type="entry name" value="GSH_Peroxidase"/>
    <property type="match status" value="1"/>
</dbReference>
<keyword evidence="2 5" id="KW-0575">Peroxidase</keyword>